<dbReference type="STRING" id="515897.SAMN05421849_2393"/>
<dbReference type="Gene3D" id="1.20.1260.10">
    <property type="match status" value="1"/>
</dbReference>
<dbReference type="InterPro" id="IPR010287">
    <property type="entry name" value="DUF892_YciF-like"/>
</dbReference>
<reference evidence="1 2" key="1">
    <citation type="submission" date="2017-01" db="EMBL/GenBank/DDBJ databases">
        <authorList>
            <person name="Mah S.A."/>
            <person name="Swanson W.J."/>
            <person name="Moy G.W."/>
            <person name="Vacquier V.D."/>
        </authorList>
    </citation>
    <scope>NUCLEOTIDE SEQUENCE [LARGE SCALE GENOMIC DNA]</scope>
    <source>
        <strain evidence="1 2">DSM 21219</strain>
    </source>
</reference>
<dbReference type="RefSeq" id="WP_076650270.1">
    <property type="nucleotide sequence ID" value="NZ_FTPS01000002.1"/>
</dbReference>
<evidence type="ECO:0000313" key="2">
    <source>
        <dbReference type="Proteomes" id="UP000192455"/>
    </source>
</evidence>
<dbReference type="Proteomes" id="UP000192455">
    <property type="component" value="Unassembled WGS sequence"/>
</dbReference>
<dbReference type="InterPro" id="IPR012347">
    <property type="entry name" value="Ferritin-like"/>
</dbReference>
<dbReference type="SUPFAM" id="SSF47240">
    <property type="entry name" value="Ferritin-like"/>
    <property type="match status" value="1"/>
</dbReference>
<proteinExistence type="predicted"/>
<keyword evidence="2" id="KW-1185">Reference proteome</keyword>
<dbReference type="PANTHER" id="PTHR30565">
    <property type="entry name" value="PROTEIN YCIF"/>
    <property type="match status" value="1"/>
</dbReference>
<dbReference type="OrthoDB" id="7273732at2"/>
<dbReference type="Pfam" id="PF05974">
    <property type="entry name" value="DUF892"/>
    <property type="match status" value="1"/>
</dbReference>
<dbReference type="EMBL" id="FTPS01000002">
    <property type="protein sequence ID" value="SIT86732.1"/>
    <property type="molecule type" value="Genomic_DNA"/>
</dbReference>
<protein>
    <submittedName>
        <fullName evidence="1">Ferritin-like metal-binding protein YciE</fullName>
    </submittedName>
</protein>
<dbReference type="AlphaFoldDB" id="A0A1R3X8J0"/>
<accession>A0A1R3X8J0</accession>
<dbReference type="PANTHER" id="PTHR30565:SF9">
    <property type="entry name" value="PROTEIN YCIF"/>
    <property type="match status" value="1"/>
</dbReference>
<organism evidence="1 2">
    <name type="scientific">Pontibaca methylaminivorans</name>
    <dbReference type="NCBI Taxonomy" id="515897"/>
    <lineage>
        <taxon>Bacteria</taxon>
        <taxon>Pseudomonadati</taxon>
        <taxon>Pseudomonadota</taxon>
        <taxon>Alphaproteobacteria</taxon>
        <taxon>Rhodobacterales</taxon>
        <taxon>Roseobacteraceae</taxon>
        <taxon>Pontibaca</taxon>
    </lineage>
</organism>
<evidence type="ECO:0000313" key="1">
    <source>
        <dbReference type="EMBL" id="SIT86732.1"/>
    </source>
</evidence>
<sequence length="168" mass="18770">MKTTEDIFLAWLRDAHAAEKQALSLLSTQVEHLVHYSELRARIDQHIAETEEQVRALDGLLESYDTDSSAIKDVTGRMMAFAQGIGGAGAVDEVVKGSIFSYAFEQMEIASYKALIAVARRLNDPRAVEVLEAILRQEEAMAQWLAENLEAVTNEYLLRNESGEEAKR</sequence>
<dbReference type="InterPro" id="IPR047114">
    <property type="entry name" value="YciF"/>
</dbReference>
<dbReference type="InterPro" id="IPR009078">
    <property type="entry name" value="Ferritin-like_SF"/>
</dbReference>
<name>A0A1R3X8J0_9RHOB</name>
<gene>
    <name evidence="1" type="ORF">SAMN05421849_2393</name>
</gene>